<sequence>MSRTRNPVDDFVRHLNAFTDTLSKVVSDGTDFGNFPEGLTSDLLDSAEEKLDLAASYMRTIKNSRQLACKLPREVLDLIFAYTMFRFRDFDPFPARPGYGGQWHPSILSGVCRYWRAVAISCPAIWSTIYLSDSHACASLSFAQLSLRRSYGSLLNVYIDYQAGIPDIAMNWISEDLVAQSIRFSGFHIREHRRHFSGALYEVLSECPAPDLQSLTLQPDTLPASVAPDPLLFAGFLPSIKRLTTSRLRLWPSYRLTTLTHICFRESAFTVPEILDLLSCNPALEVLVLQSNESSTQDADDNSSLPTIGISLPHLRRLDLTNYAMSSCARILNAIRPPPQLNLTIDYVRPAPSHTLLSTISRLSLVSTITTLVLRSSSYPARLSIAGAGQGAFAVAPGADVHEAGSNQYMAGLLALLAACPVRELVIDGDGVVTRVALWQRIFLAAPLVARLVIVPGNAAREPSGMAFLDALCAPDETLGAALPCPLLKELTVRGTTQRQRSPGSPHASSGTKHLQQFLSDRRSRGFPVRKVVLEDYFPPSDILAEMKRLVDTVDLVNERRPSTSSDFYGSILNGY</sequence>
<dbReference type="SUPFAM" id="SSF52047">
    <property type="entry name" value="RNI-like"/>
    <property type="match status" value="1"/>
</dbReference>
<dbReference type="InterPro" id="IPR032675">
    <property type="entry name" value="LRR_dom_sf"/>
</dbReference>
<dbReference type="Gene3D" id="3.80.10.10">
    <property type="entry name" value="Ribonuclease Inhibitor"/>
    <property type="match status" value="1"/>
</dbReference>
<feature type="region of interest" description="Disordered" evidence="1">
    <location>
        <begin position="495"/>
        <end position="515"/>
    </location>
</feature>
<evidence type="ECO:0000313" key="3">
    <source>
        <dbReference type="Proteomes" id="UP000703269"/>
    </source>
</evidence>
<keyword evidence="3" id="KW-1185">Reference proteome</keyword>
<comment type="caution">
    <text evidence="2">The sequence shown here is derived from an EMBL/GenBank/DDBJ whole genome shotgun (WGS) entry which is preliminary data.</text>
</comment>
<proteinExistence type="predicted"/>
<evidence type="ECO:0008006" key="4">
    <source>
        <dbReference type="Google" id="ProtNLM"/>
    </source>
</evidence>
<name>A0A9P3FY26_9APHY</name>
<evidence type="ECO:0000256" key="1">
    <source>
        <dbReference type="SAM" id="MobiDB-lite"/>
    </source>
</evidence>
<reference evidence="2 3" key="1">
    <citation type="submission" date="2021-08" db="EMBL/GenBank/DDBJ databases">
        <title>Draft Genome Sequence of Phanerochaete sordida strain YK-624.</title>
        <authorList>
            <person name="Mori T."/>
            <person name="Dohra H."/>
            <person name="Suzuki T."/>
            <person name="Kawagishi H."/>
            <person name="Hirai H."/>
        </authorList>
    </citation>
    <scope>NUCLEOTIDE SEQUENCE [LARGE SCALE GENOMIC DNA]</scope>
    <source>
        <strain evidence="2 3">YK-624</strain>
    </source>
</reference>
<dbReference type="EMBL" id="BPQB01000001">
    <property type="protein sequence ID" value="GJE84419.1"/>
    <property type="molecule type" value="Genomic_DNA"/>
</dbReference>
<organism evidence="2 3">
    <name type="scientific">Phanerochaete sordida</name>
    <dbReference type="NCBI Taxonomy" id="48140"/>
    <lineage>
        <taxon>Eukaryota</taxon>
        <taxon>Fungi</taxon>
        <taxon>Dikarya</taxon>
        <taxon>Basidiomycota</taxon>
        <taxon>Agaricomycotina</taxon>
        <taxon>Agaricomycetes</taxon>
        <taxon>Polyporales</taxon>
        <taxon>Phanerochaetaceae</taxon>
        <taxon>Phanerochaete</taxon>
    </lineage>
</organism>
<evidence type="ECO:0000313" key="2">
    <source>
        <dbReference type="EMBL" id="GJE84419.1"/>
    </source>
</evidence>
<protein>
    <recommendedName>
        <fullName evidence="4">F-box domain-containing protein</fullName>
    </recommendedName>
</protein>
<dbReference type="Proteomes" id="UP000703269">
    <property type="component" value="Unassembled WGS sequence"/>
</dbReference>
<dbReference type="AlphaFoldDB" id="A0A9P3FY26"/>
<gene>
    <name evidence="2" type="ORF">PsYK624_004950</name>
</gene>
<dbReference type="OrthoDB" id="2775820at2759"/>
<accession>A0A9P3FY26</accession>